<feature type="binding site" evidence="5">
    <location>
        <position position="202"/>
    </location>
    <ligand>
        <name>FMN</name>
        <dbReference type="ChEBI" id="CHEBI:58210"/>
    </ligand>
</feature>
<dbReference type="GO" id="GO:0010181">
    <property type="term" value="F:FMN binding"/>
    <property type="evidence" value="ECO:0007669"/>
    <property type="project" value="InterPro"/>
</dbReference>
<reference evidence="9" key="1">
    <citation type="submission" date="2016-06" db="EMBL/GenBank/DDBJ databases">
        <authorList>
            <person name="Varghese N."/>
            <person name="Submissions Spin"/>
        </authorList>
    </citation>
    <scope>NUCLEOTIDE SEQUENCE [LARGE SCALE GENOMIC DNA]</scope>
    <source>
        <strain evidence="9">DSM 45794</strain>
    </source>
</reference>
<dbReference type="PANTHER" id="PTHR10851:SF0">
    <property type="entry name" value="PYRIDOXINE-5'-PHOSPHATE OXIDASE"/>
    <property type="match status" value="1"/>
</dbReference>
<evidence type="ECO:0000256" key="2">
    <source>
        <dbReference type="ARBA" id="ARBA00022630"/>
    </source>
</evidence>
<dbReference type="PIRSF" id="PIRSF000190">
    <property type="entry name" value="Pyd_amn-ph_oxd"/>
    <property type="match status" value="1"/>
</dbReference>
<dbReference type="Pfam" id="PF10590">
    <property type="entry name" value="PNP_phzG_C"/>
    <property type="match status" value="1"/>
</dbReference>
<proteinExistence type="inferred from homology"/>
<evidence type="ECO:0000313" key="8">
    <source>
        <dbReference type="EMBL" id="SBT68689.1"/>
    </source>
</evidence>
<accession>A0A1A9BIA1</accession>
<feature type="binding site" evidence="5">
    <location>
        <position position="112"/>
    </location>
    <ligand>
        <name>FMN</name>
        <dbReference type="ChEBI" id="CHEBI:58210"/>
    </ligand>
</feature>
<evidence type="ECO:0000313" key="9">
    <source>
        <dbReference type="Proteomes" id="UP000199558"/>
    </source>
</evidence>
<feature type="domain" description="Pyridoxine 5'-phosphate oxidase dimerisation C-terminal" evidence="7">
    <location>
        <begin position="180"/>
        <end position="219"/>
    </location>
</feature>
<protein>
    <submittedName>
        <fullName evidence="8">Pyridoxamine 5'-phosphate oxidase</fullName>
    </submittedName>
</protein>
<dbReference type="GO" id="GO:0004733">
    <property type="term" value="F:pyridoxamine phosphate oxidase activity"/>
    <property type="evidence" value="ECO:0007669"/>
    <property type="project" value="InterPro"/>
</dbReference>
<dbReference type="InterPro" id="IPR019576">
    <property type="entry name" value="Pyridoxamine_oxidase_dimer_C"/>
</dbReference>
<dbReference type="STRING" id="946078.GA0070622_5799"/>
<dbReference type="Pfam" id="PF01243">
    <property type="entry name" value="PNPOx_N"/>
    <property type="match status" value="1"/>
</dbReference>
<feature type="binding site" evidence="5">
    <location>
        <begin position="68"/>
        <end position="73"/>
    </location>
    <ligand>
        <name>FMN</name>
        <dbReference type="ChEBI" id="CHEBI:58210"/>
    </ligand>
</feature>
<feature type="binding site" evidence="5">
    <location>
        <begin position="147"/>
        <end position="148"/>
    </location>
    <ligand>
        <name>FMN</name>
        <dbReference type="ChEBI" id="CHEBI:58210"/>
    </ligand>
</feature>
<feature type="binding site" evidence="5">
    <location>
        <position position="192"/>
    </location>
    <ligand>
        <name>FMN</name>
        <dbReference type="ChEBI" id="CHEBI:58210"/>
    </ligand>
</feature>
<dbReference type="EMBL" id="FLRH01000004">
    <property type="protein sequence ID" value="SBT68689.1"/>
    <property type="molecule type" value="Genomic_DNA"/>
</dbReference>
<keyword evidence="9" id="KW-1185">Reference proteome</keyword>
<dbReference type="Proteomes" id="UP000199558">
    <property type="component" value="Unassembled WGS sequence"/>
</dbReference>
<keyword evidence="4" id="KW-0560">Oxidoreductase</keyword>
<keyword evidence="3 5" id="KW-0288">FMN</keyword>
<dbReference type="InterPro" id="IPR000659">
    <property type="entry name" value="Pyridox_Oxase"/>
</dbReference>
<dbReference type="Gene3D" id="2.30.110.10">
    <property type="entry name" value="Electron Transport, Fmn-binding Protein, Chain A"/>
    <property type="match status" value="1"/>
</dbReference>
<dbReference type="PANTHER" id="PTHR10851">
    <property type="entry name" value="PYRIDOXINE-5-PHOSPHATE OXIDASE"/>
    <property type="match status" value="1"/>
</dbReference>
<keyword evidence="2" id="KW-0285">Flavoprotein</keyword>
<sequence>MIRMTTRRMLRALPVLAHDMPSFDPSDVPAEPTALFADWLAAAVDAGVDEPHAMTVSTVDADGAPDARVLILKDLDSAGWHFASSSASAKGRQLARNPRTALSFHWREQGRQVRVRGTARPADPAVSRQDFLARPEGSRIATLAGRQSAVLTDRAELDRELAEVRARLAADPDLVADTHTVYVVAPETVEFWQADRERRHVRLRYRRGAAGWAREQLWP</sequence>
<comment type="similarity">
    <text evidence="1">Belongs to the pyridoxamine 5'-phosphate oxidase family.</text>
</comment>
<evidence type="ECO:0000256" key="3">
    <source>
        <dbReference type="ARBA" id="ARBA00022643"/>
    </source>
</evidence>
<dbReference type="InterPro" id="IPR012349">
    <property type="entry name" value="Split_barrel_FMN-bd"/>
</dbReference>
<dbReference type="GO" id="GO:0008615">
    <property type="term" value="P:pyridoxine biosynthetic process"/>
    <property type="evidence" value="ECO:0007669"/>
    <property type="project" value="InterPro"/>
</dbReference>
<gene>
    <name evidence="8" type="ORF">GA0070622_5799</name>
</gene>
<comment type="cofactor">
    <cofactor evidence="5">
        <name>FMN</name>
        <dbReference type="ChEBI" id="CHEBI:58210"/>
    </cofactor>
    <text evidence="5">Binds 1 FMN per subunit.</text>
</comment>
<evidence type="ECO:0000256" key="1">
    <source>
        <dbReference type="ARBA" id="ARBA00007301"/>
    </source>
</evidence>
<feature type="binding site" evidence="5">
    <location>
        <position position="90"/>
    </location>
    <ligand>
        <name>FMN</name>
        <dbReference type="ChEBI" id="CHEBI:58210"/>
    </ligand>
</feature>
<feature type="domain" description="Pyridoxamine 5'-phosphate oxidase N-terminal" evidence="6">
    <location>
        <begin position="42"/>
        <end position="166"/>
    </location>
</feature>
<evidence type="ECO:0000259" key="7">
    <source>
        <dbReference type="Pfam" id="PF10590"/>
    </source>
</evidence>
<evidence type="ECO:0000256" key="4">
    <source>
        <dbReference type="ARBA" id="ARBA00023002"/>
    </source>
</evidence>
<dbReference type="InterPro" id="IPR011576">
    <property type="entry name" value="Pyridox_Oxase_N"/>
</dbReference>
<dbReference type="SUPFAM" id="SSF50475">
    <property type="entry name" value="FMN-binding split barrel"/>
    <property type="match status" value="1"/>
</dbReference>
<dbReference type="AlphaFoldDB" id="A0A1A9BIA1"/>
<name>A0A1A9BIA1_9ACTN</name>
<organism evidence="8 9">
    <name type="scientific">Micromonospora sediminicola</name>
    <dbReference type="NCBI Taxonomy" id="946078"/>
    <lineage>
        <taxon>Bacteria</taxon>
        <taxon>Bacillati</taxon>
        <taxon>Actinomycetota</taxon>
        <taxon>Actinomycetes</taxon>
        <taxon>Micromonosporales</taxon>
        <taxon>Micromonosporaceae</taxon>
        <taxon>Micromonospora</taxon>
    </lineage>
</organism>
<dbReference type="NCBIfam" id="NF004231">
    <property type="entry name" value="PRK05679.1"/>
    <property type="match status" value="1"/>
</dbReference>
<evidence type="ECO:0000256" key="5">
    <source>
        <dbReference type="PIRSR" id="PIRSR000190-2"/>
    </source>
</evidence>
<evidence type="ECO:0000259" key="6">
    <source>
        <dbReference type="Pfam" id="PF01243"/>
    </source>
</evidence>